<accession>A0A7W9MXG6</accession>
<comment type="caution">
    <text evidence="1">The sequence shown here is derived from an EMBL/GenBank/DDBJ whole genome shotgun (WGS) entry which is preliminary data.</text>
</comment>
<dbReference type="Gene3D" id="3.30.1310.10">
    <property type="entry name" value="Nucleoid-associated protein YbaB-like domain"/>
    <property type="match status" value="1"/>
</dbReference>
<name>A0A7W9MXG6_9ACTN</name>
<proteinExistence type="predicted"/>
<organism evidence="1 2">
    <name type="scientific">Kribbella italica</name>
    <dbReference type="NCBI Taxonomy" id="1540520"/>
    <lineage>
        <taxon>Bacteria</taxon>
        <taxon>Bacillati</taxon>
        <taxon>Actinomycetota</taxon>
        <taxon>Actinomycetes</taxon>
        <taxon>Propionibacteriales</taxon>
        <taxon>Kribbellaceae</taxon>
        <taxon>Kribbella</taxon>
    </lineage>
</organism>
<evidence type="ECO:0000313" key="2">
    <source>
        <dbReference type="Proteomes" id="UP000549971"/>
    </source>
</evidence>
<dbReference type="EMBL" id="JACHMY010000001">
    <property type="protein sequence ID" value="MBB5840106.1"/>
    <property type="molecule type" value="Genomic_DNA"/>
</dbReference>
<protein>
    <submittedName>
        <fullName evidence="1">DNA-binding protein YbaB</fullName>
    </submittedName>
</protein>
<dbReference type="Proteomes" id="UP000549971">
    <property type="component" value="Unassembled WGS sequence"/>
</dbReference>
<dbReference type="AlphaFoldDB" id="A0A7W9MXG6"/>
<evidence type="ECO:0000313" key="1">
    <source>
        <dbReference type="EMBL" id="MBB5840106.1"/>
    </source>
</evidence>
<dbReference type="InterPro" id="IPR004401">
    <property type="entry name" value="YbaB/EbfC"/>
</dbReference>
<dbReference type="Pfam" id="PF02575">
    <property type="entry name" value="YbaB_DNA_bd"/>
    <property type="match status" value="1"/>
</dbReference>
<dbReference type="SUPFAM" id="SSF82607">
    <property type="entry name" value="YbaB-like"/>
    <property type="match status" value="1"/>
</dbReference>
<keyword evidence="2" id="KW-1185">Reference proteome</keyword>
<dbReference type="GO" id="GO:0003677">
    <property type="term" value="F:DNA binding"/>
    <property type="evidence" value="ECO:0007669"/>
    <property type="project" value="UniProtKB-KW"/>
</dbReference>
<sequence>MVSRDDRTAGQSLLGQLEEADRKLREYRSISNDTEGTAQSPDGLIEATVGLYGEVRELVLDPRIYRTVDATALAEAVRDVINKAVGEAQATAAGQLSSLLPGGLSEPSDLAFAPLDAELRKARRGGLS</sequence>
<reference evidence="1 2" key="1">
    <citation type="submission" date="2020-08" db="EMBL/GenBank/DDBJ databases">
        <title>Sequencing the genomes of 1000 actinobacteria strains.</title>
        <authorList>
            <person name="Klenk H.-P."/>
        </authorList>
    </citation>
    <scope>NUCLEOTIDE SEQUENCE [LARGE SCALE GENOMIC DNA]</scope>
    <source>
        <strain evidence="1 2">DSM 28967</strain>
    </source>
</reference>
<dbReference type="InterPro" id="IPR036894">
    <property type="entry name" value="YbaB-like_sf"/>
</dbReference>
<gene>
    <name evidence="1" type="ORF">HDA39_006840</name>
</gene>
<dbReference type="RefSeq" id="WP_184802231.1">
    <property type="nucleotide sequence ID" value="NZ_JACHMY010000001.1"/>
</dbReference>
<keyword evidence="1" id="KW-0238">DNA-binding</keyword>